<dbReference type="AlphaFoldDB" id="A0A7S3L6H8"/>
<evidence type="ECO:0000256" key="1">
    <source>
        <dbReference type="SAM" id="MobiDB-lite"/>
    </source>
</evidence>
<name>A0A7S3L6H8_9STRA</name>
<feature type="compositionally biased region" description="Polar residues" evidence="1">
    <location>
        <begin position="1"/>
        <end position="22"/>
    </location>
</feature>
<organism evidence="2">
    <name type="scientific">Amphora coffeiformis</name>
    <dbReference type="NCBI Taxonomy" id="265554"/>
    <lineage>
        <taxon>Eukaryota</taxon>
        <taxon>Sar</taxon>
        <taxon>Stramenopiles</taxon>
        <taxon>Ochrophyta</taxon>
        <taxon>Bacillariophyta</taxon>
        <taxon>Bacillariophyceae</taxon>
        <taxon>Bacillariophycidae</taxon>
        <taxon>Thalassiophysales</taxon>
        <taxon>Catenulaceae</taxon>
        <taxon>Amphora</taxon>
    </lineage>
</organism>
<feature type="region of interest" description="Disordered" evidence="1">
    <location>
        <begin position="1"/>
        <end position="51"/>
    </location>
</feature>
<feature type="compositionally biased region" description="Polar residues" evidence="1">
    <location>
        <begin position="37"/>
        <end position="51"/>
    </location>
</feature>
<proteinExistence type="predicted"/>
<sequence length="222" mass="25078">MVGSLQTMMKSQTNGGENQSRPRQLPAKSSSSALALTQSEDPSSTSRSSFDVQKVSFDPELIMIQAAPEVDDKIEKENLWLQEAELKRELLDCEKLVEKYQKQADASSRWLFWNNQQRCDELCGILKSIKHLVVSKRPTEKVAVKLVACLDRAPEALRGLEHRLLPQYQAAVRQHVRSICNAQYQHNSMALADRASQSSRGSVLFGQALARHDFVQTSRPHY</sequence>
<accession>A0A7S3L6H8</accession>
<protein>
    <submittedName>
        <fullName evidence="2">Uncharacterized protein</fullName>
    </submittedName>
</protein>
<gene>
    <name evidence="2" type="ORF">ACOF00016_LOCUS8269</name>
</gene>
<evidence type="ECO:0000313" key="2">
    <source>
        <dbReference type="EMBL" id="CAE0410837.1"/>
    </source>
</evidence>
<dbReference type="EMBL" id="HBIM01009805">
    <property type="protein sequence ID" value="CAE0410837.1"/>
    <property type="molecule type" value="Transcribed_RNA"/>
</dbReference>
<reference evidence="2" key="1">
    <citation type="submission" date="2021-01" db="EMBL/GenBank/DDBJ databases">
        <authorList>
            <person name="Corre E."/>
            <person name="Pelletier E."/>
            <person name="Niang G."/>
            <person name="Scheremetjew M."/>
            <person name="Finn R."/>
            <person name="Kale V."/>
            <person name="Holt S."/>
            <person name="Cochrane G."/>
            <person name="Meng A."/>
            <person name="Brown T."/>
            <person name="Cohen L."/>
        </authorList>
    </citation>
    <scope>NUCLEOTIDE SEQUENCE</scope>
    <source>
        <strain evidence="2">CCMP127</strain>
    </source>
</reference>